<protein>
    <submittedName>
        <fullName evidence="2">Uncharacterized protein</fullName>
    </submittedName>
</protein>
<name>A0AAP0E858_9MAGN</name>
<dbReference type="AlphaFoldDB" id="A0AAP0E858"/>
<dbReference type="Gene3D" id="2.160.20.10">
    <property type="entry name" value="Single-stranded right-handed beta-helix, Pectin lyase-like"/>
    <property type="match status" value="1"/>
</dbReference>
<feature type="compositionally biased region" description="Basic and acidic residues" evidence="1">
    <location>
        <begin position="1"/>
        <end position="17"/>
    </location>
</feature>
<feature type="compositionally biased region" description="Basic and acidic residues" evidence="1">
    <location>
        <begin position="303"/>
        <end position="317"/>
    </location>
</feature>
<accession>A0AAP0E858</accession>
<feature type="compositionally biased region" description="Basic and acidic residues" evidence="1">
    <location>
        <begin position="331"/>
        <end position="365"/>
    </location>
</feature>
<keyword evidence="3" id="KW-1185">Reference proteome</keyword>
<evidence type="ECO:0000313" key="2">
    <source>
        <dbReference type="EMBL" id="KAK9087140.1"/>
    </source>
</evidence>
<dbReference type="InterPro" id="IPR051801">
    <property type="entry name" value="GH28_Enzymes"/>
</dbReference>
<reference evidence="2 3" key="1">
    <citation type="submission" date="2024-01" db="EMBL/GenBank/DDBJ databases">
        <title>Genome assemblies of Stephania.</title>
        <authorList>
            <person name="Yang L."/>
        </authorList>
    </citation>
    <scope>NUCLEOTIDE SEQUENCE [LARGE SCALE GENOMIC DNA]</scope>
    <source>
        <strain evidence="2">YNDBR</strain>
        <tissue evidence="2">Leaf</tissue>
    </source>
</reference>
<dbReference type="SUPFAM" id="SSF51126">
    <property type="entry name" value="Pectin lyase-like"/>
    <property type="match status" value="1"/>
</dbReference>
<proteinExistence type="predicted"/>
<dbReference type="PANTHER" id="PTHR31339">
    <property type="entry name" value="PECTIN LYASE-RELATED"/>
    <property type="match status" value="1"/>
</dbReference>
<evidence type="ECO:0000256" key="1">
    <source>
        <dbReference type="SAM" id="MobiDB-lite"/>
    </source>
</evidence>
<organism evidence="2 3">
    <name type="scientific">Stephania yunnanensis</name>
    <dbReference type="NCBI Taxonomy" id="152371"/>
    <lineage>
        <taxon>Eukaryota</taxon>
        <taxon>Viridiplantae</taxon>
        <taxon>Streptophyta</taxon>
        <taxon>Embryophyta</taxon>
        <taxon>Tracheophyta</taxon>
        <taxon>Spermatophyta</taxon>
        <taxon>Magnoliopsida</taxon>
        <taxon>Ranunculales</taxon>
        <taxon>Menispermaceae</taxon>
        <taxon>Menispermoideae</taxon>
        <taxon>Cissampelideae</taxon>
        <taxon>Stephania</taxon>
    </lineage>
</organism>
<dbReference type="InterPro" id="IPR011050">
    <property type="entry name" value="Pectin_lyase_fold/virulence"/>
</dbReference>
<feature type="region of interest" description="Disordered" evidence="1">
    <location>
        <begin position="1"/>
        <end position="21"/>
    </location>
</feature>
<dbReference type="PANTHER" id="PTHR31339:SF3">
    <property type="entry name" value="PECTIN LYASE-LIKE SUPERFAMILY PROTEIN"/>
    <property type="match status" value="1"/>
</dbReference>
<dbReference type="InterPro" id="IPR012334">
    <property type="entry name" value="Pectin_lyas_fold"/>
</dbReference>
<sequence length="365" mass="40852">MAHRGDTNKNTYHDTKAPKPNIIKNNLKMSEKGKDRGHRYQEFEVKVDGDRIGEGRSPIGEDELNLSLTILSRAPSLINLLISWSDSLLPEKLNLKLARSHSSYLFSRPSRPSLVGSPRWCTSYLPLQSTLTVTSLTTGAGAITTAGSPLWQRPSSHGIAIGSKTLGGVENVFAGHINIFSTGIGVHVKTYDGKGDTIISIIMSNVYMEKVRTEMRILRDTGDHPDNGRKCECSTDDLDISENLVTPYVAPIFIMGEFNVLRDSTVLNNGMMLHIYLKDKNVDIVHKTAKRYLIASIIQSRDEGKSVKSKTSEKMEMPLKNPNKKPKFTRAKNEFDKDREKKSHMDEEEKPDLNGEKEPNLDEEN</sequence>
<gene>
    <name evidence="2" type="ORF">Syun_029534</name>
</gene>
<dbReference type="Proteomes" id="UP001420932">
    <property type="component" value="Unassembled WGS sequence"/>
</dbReference>
<feature type="region of interest" description="Disordered" evidence="1">
    <location>
        <begin position="303"/>
        <end position="365"/>
    </location>
</feature>
<comment type="caution">
    <text evidence="2">The sequence shown here is derived from an EMBL/GenBank/DDBJ whole genome shotgun (WGS) entry which is preliminary data.</text>
</comment>
<evidence type="ECO:0000313" key="3">
    <source>
        <dbReference type="Proteomes" id="UP001420932"/>
    </source>
</evidence>
<dbReference type="EMBL" id="JBBNAF010000013">
    <property type="protein sequence ID" value="KAK9087140.1"/>
    <property type="molecule type" value="Genomic_DNA"/>
</dbReference>